<dbReference type="PANTHER" id="PTHR12213">
    <property type="entry name" value="CORRINOID ADENOSYLTRANSFERASE"/>
    <property type="match status" value="1"/>
</dbReference>
<dbReference type="EMBL" id="SMAB01000008">
    <property type="protein sequence ID" value="TCS82594.1"/>
    <property type="molecule type" value="Genomic_DNA"/>
</dbReference>
<feature type="domain" description="Cobalamin adenosyltransferase-like" evidence="16">
    <location>
        <begin position="3"/>
        <end position="170"/>
    </location>
</feature>
<dbReference type="GO" id="GO:0005524">
    <property type="term" value="F:ATP binding"/>
    <property type="evidence" value="ECO:0007669"/>
    <property type="project" value="UniProtKB-UniRule"/>
</dbReference>
<dbReference type="SUPFAM" id="SSF89028">
    <property type="entry name" value="Cobalamin adenosyltransferase-like"/>
    <property type="match status" value="1"/>
</dbReference>
<keyword evidence="18" id="KW-1185">Reference proteome</keyword>
<keyword evidence="9 15" id="KW-0067">ATP-binding</keyword>
<evidence type="ECO:0000256" key="9">
    <source>
        <dbReference type="ARBA" id="ARBA00022840"/>
    </source>
</evidence>
<keyword evidence="6 15" id="KW-0169">Cobalamin biosynthesis</keyword>
<evidence type="ECO:0000256" key="4">
    <source>
        <dbReference type="ARBA" id="ARBA00012454"/>
    </source>
</evidence>
<evidence type="ECO:0000256" key="13">
    <source>
        <dbReference type="ARBA" id="ARBA00048555"/>
    </source>
</evidence>
<dbReference type="InterPro" id="IPR036451">
    <property type="entry name" value="CblAdoTrfase-like_sf"/>
</dbReference>
<organism evidence="17 18">
    <name type="scientific">Tepidibacillus fermentans</name>
    <dbReference type="NCBI Taxonomy" id="1281767"/>
    <lineage>
        <taxon>Bacteria</taxon>
        <taxon>Bacillati</taxon>
        <taxon>Bacillota</taxon>
        <taxon>Bacilli</taxon>
        <taxon>Bacillales</taxon>
        <taxon>Bacillaceae</taxon>
        <taxon>Tepidibacillus</taxon>
    </lineage>
</organism>
<keyword evidence="8 15" id="KW-0547">Nucleotide-binding</keyword>
<comment type="subunit">
    <text evidence="3">Homotrimer.</text>
</comment>
<evidence type="ECO:0000256" key="1">
    <source>
        <dbReference type="ARBA" id="ARBA00005121"/>
    </source>
</evidence>
<evidence type="ECO:0000256" key="7">
    <source>
        <dbReference type="ARBA" id="ARBA00022679"/>
    </source>
</evidence>
<dbReference type="OrthoDB" id="9778896at2"/>
<evidence type="ECO:0000256" key="12">
    <source>
        <dbReference type="ARBA" id="ARBA00033354"/>
    </source>
</evidence>
<dbReference type="PANTHER" id="PTHR12213:SF0">
    <property type="entry name" value="CORRINOID ADENOSYLTRANSFERASE MMAB"/>
    <property type="match status" value="1"/>
</dbReference>
<dbReference type="FunFam" id="1.20.1200.10:FF:000001">
    <property type="entry name" value="Cob(I)yrinic acid a,c-diamide adenosyltransferase"/>
    <property type="match status" value="1"/>
</dbReference>
<comment type="caution">
    <text evidence="17">The sequence shown here is derived from an EMBL/GenBank/DDBJ whole genome shotgun (WGS) entry which is preliminary data.</text>
</comment>
<evidence type="ECO:0000256" key="8">
    <source>
        <dbReference type="ARBA" id="ARBA00022741"/>
    </source>
</evidence>
<dbReference type="GO" id="GO:0009236">
    <property type="term" value="P:cobalamin biosynthetic process"/>
    <property type="evidence" value="ECO:0007669"/>
    <property type="project" value="UniProtKB-UniRule"/>
</dbReference>
<comment type="catalytic activity">
    <reaction evidence="14 15">
        <text>2 cob(II)alamin + reduced [electron-transfer flavoprotein] + 2 ATP = 2 adenosylcob(III)alamin + 2 triphosphate + oxidized [electron-transfer flavoprotein] + 3 H(+)</text>
        <dbReference type="Rhea" id="RHEA:28671"/>
        <dbReference type="Rhea" id="RHEA-COMP:10685"/>
        <dbReference type="Rhea" id="RHEA-COMP:10686"/>
        <dbReference type="ChEBI" id="CHEBI:15378"/>
        <dbReference type="ChEBI" id="CHEBI:16304"/>
        <dbReference type="ChEBI" id="CHEBI:18036"/>
        <dbReference type="ChEBI" id="CHEBI:18408"/>
        <dbReference type="ChEBI" id="CHEBI:30616"/>
        <dbReference type="ChEBI" id="CHEBI:57692"/>
        <dbReference type="ChEBI" id="CHEBI:58307"/>
        <dbReference type="EC" id="2.5.1.17"/>
    </reaction>
</comment>
<dbReference type="Gene3D" id="1.20.1200.10">
    <property type="entry name" value="Cobalamin adenosyltransferase-like"/>
    <property type="match status" value="1"/>
</dbReference>
<comment type="similarity">
    <text evidence="2 15">Belongs to the Cob(I)alamin adenosyltransferase family.</text>
</comment>
<accession>A0A4R3KGN1</accession>
<dbReference type="NCBIfam" id="TIGR00636">
    <property type="entry name" value="PduO_Nterm"/>
    <property type="match status" value="1"/>
</dbReference>
<evidence type="ECO:0000256" key="11">
    <source>
        <dbReference type="ARBA" id="ARBA00033334"/>
    </source>
</evidence>
<reference evidence="17 18" key="1">
    <citation type="submission" date="2019-03" db="EMBL/GenBank/DDBJ databases">
        <title>Genomic Encyclopedia of Type Strains, Phase IV (KMG-IV): sequencing the most valuable type-strain genomes for metagenomic binning, comparative biology and taxonomic classification.</title>
        <authorList>
            <person name="Goeker M."/>
        </authorList>
    </citation>
    <scope>NUCLEOTIDE SEQUENCE [LARGE SCALE GENOMIC DNA]</scope>
    <source>
        <strain evidence="17 18">DSM 23802</strain>
    </source>
</reference>
<dbReference type="RefSeq" id="WP_132768689.1">
    <property type="nucleotide sequence ID" value="NZ_SMAB01000008.1"/>
</dbReference>
<evidence type="ECO:0000256" key="6">
    <source>
        <dbReference type="ARBA" id="ARBA00022573"/>
    </source>
</evidence>
<dbReference type="UniPathway" id="UPA00148">
    <property type="reaction ID" value="UER00233"/>
</dbReference>
<evidence type="ECO:0000259" key="16">
    <source>
        <dbReference type="Pfam" id="PF01923"/>
    </source>
</evidence>
<evidence type="ECO:0000256" key="14">
    <source>
        <dbReference type="ARBA" id="ARBA00048692"/>
    </source>
</evidence>
<keyword evidence="7 15" id="KW-0808">Transferase</keyword>
<dbReference type="InterPro" id="IPR029499">
    <property type="entry name" value="PduO-typ"/>
</dbReference>
<dbReference type="Proteomes" id="UP000295788">
    <property type="component" value="Unassembled WGS sequence"/>
</dbReference>
<dbReference type="InterPro" id="IPR016030">
    <property type="entry name" value="CblAdoTrfase-like"/>
</dbReference>
<dbReference type="AlphaFoldDB" id="A0A4R3KGN1"/>
<evidence type="ECO:0000313" key="18">
    <source>
        <dbReference type="Proteomes" id="UP000295788"/>
    </source>
</evidence>
<evidence type="ECO:0000256" key="10">
    <source>
        <dbReference type="ARBA" id="ARBA00031529"/>
    </source>
</evidence>
<evidence type="ECO:0000256" key="2">
    <source>
        <dbReference type="ARBA" id="ARBA00007487"/>
    </source>
</evidence>
<gene>
    <name evidence="17" type="ORF">EDD72_10885</name>
</gene>
<comment type="pathway">
    <text evidence="1 15">Cofactor biosynthesis; adenosylcobalamin biosynthesis; adenosylcobalamin from cob(II)yrinate a,c-diamide: step 2/7.</text>
</comment>
<evidence type="ECO:0000256" key="5">
    <source>
        <dbReference type="ARBA" id="ARBA00020963"/>
    </source>
</evidence>
<proteinExistence type="inferred from homology"/>
<name>A0A4R3KGN1_9BACI</name>
<evidence type="ECO:0000256" key="3">
    <source>
        <dbReference type="ARBA" id="ARBA00011233"/>
    </source>
</evidence>
<dbReference type="GO" id="GO:0008817">
    <property type="term" value="F:corrinoid adenosyltransferase activity"/>
    <property type="evidence" value="ECO:0007669"/>
    <property type="project" value="UniProtKB-UniRule"/>
</dbReference>
<dbReference type="Pfam" id="PF01923">
    <property type="entry name" value="Cob_adeno_trans"/>
    <property type="match status" value="1"/>
</dbReference>
<evidence type="ECO:0000313" key="17">
    <source>
        <dbReference type="EMBL" id="TCS82594.1"/>
    </source>
</evidence>
<protein>
    <recommendedName>
        <fullName evidence="5 15">Corrinoid adenosyltransferase</fullName>
        <ecNumber evidence="4 15">2.5.1.17</ecNumber>
    </recommendedName>
    <alternativeName>
        <fullName evidence="10 15">Cob(II)alamin adenosyltransferase</fullName>
    </alternativeName>
    <alternativeName>
        <fullName evidence="12 15">Cob(II)yrinic acid a,c-diamide adenosyltransferase</fullName>
    </alternativeName>
    <alternativeName>
        <fullName evidence="11 15">Cobinamide/cobalamin adenosyltransferase</fullName>
    </alternativeName>
</protein>
<sequence length="187" mass="21214">MKIYTKTGDQGYTSLTGGERVEKNNPHVEAYGTVDEANSMIGLAIAKIDQIEQKSLEKIIHMLNQVQQDLFHVGSELSTPKGKNVYWPITDDQVVRLEQFIDELEKDLQPLQQFILPGGSEAGAILHLARTIIRRAERQTIYIKDRLSSGRAITYLNRCSDFLFVAARWVNLKLGYIETPFILPSNH</sequence>
<comment type="catalytic activity">
    <reaction evidence="13 15">
        <text>2 cob(II)yrinate a,c diamide + reduced [electron-transfer flavoprotein] + 2 ATP = 2 adenosylcob(III)yrinate a,c-diamide + 2 triphosphate + oxidized [electron-transfer flavoprotein] + 3 H(+)</text>
        <dbReference type="Rhea" id="RHEA:11528"/>
        <dbReference type="Rhea" id="RHEA-COMP:10685"/>
        <dbReference type="Rhea" id="RHEA-COMP:10686"/>
        <dbReference type="ChEBI" id="CHEBI:15378"/>
        <dbReference type="ChEBI" id="CHEBI:18036"/>
        <dbReference type="ChEBI" id="CHEBI:30616"/>
        <dbReference type="ChEBI" id="CHEBI:57692"/>
        <dbReference type="ChEBI" id="CHEBI:58307"/>
        <dbReference type="ChEBI" id="CHEBI:58503"/>
        <dbReference type="ChEBI" id="CHEBI:58537"/>
        <dbReference type="EC" id="2.5.1.17"/>
    </reaction>
</comment>
<dbReference type="EC" id="2.5.1.17" evidence="4 15"/>
<evidence type="ECO:0000256" key="15">
    <source>
        <dbReference type="RuleBase" id="RU366026"/>
    </source>
</evidence>